<gene>
    <name evidence="5" type="ORF">OMM_06394</name>
</gene>
<evidence type="ECO:0000256" key="2">
    <source>
        <dbReference type="ARBA" id="ARBA00022764"/>
    </source>
</evidence>
<feature type="domain" description="Heparinase II/III-like C-terminal" evidence="4">
    <location>
        <begin position="23"/>
        <end position="178"/>
    </location>
</feature>
<dbReference type="GO" id="GO:0016829">
    <property type="term" value="F:lyase activity"/>
    <property type="evidence" value="ECO:0007669"/>
    <property type="project" value="UniProtKB-KW"/>
</dbReference>
<dbReference type="InterPro" id="IPR012480">
    <property type="entry name" value="Hepar_II_III_C"/>
</dbReference>
<keyword evidence="1" id="KW-0732">Signal</keyword>
<evidence type="ECO:0000313" key="5">
    <source>
        <dbReference type="EMBL" id="ETR74319.1"/>
    </source>
</evidence>
<evidence type="ECO:0000256" key="1">
    <source>
        <dbReference type="ARBA" id="ARBA00022729"/>
    </source>
</evidence>
<evidence type="ECO:0000313" key="6">
    <source>
        <dbReference type="Proteomes" id="UP000189670"/>
    </source>
</evidence>
<dbReference type="Pfam" id="PF07940">
    <property type="entry name" value="Hepar_II_III_C"/>
    <property type="match status" value="1"/>
</dbReference>
<dbReference type="AlphaFoldDB" id="A0A1V1PHE4"/>
<sequence length="218" mass="25176">MVISTGQKQDIPTWALIRCPNKRFRPHHADTLHFDLWINAQNILKDSGSYSYAESEPLRQYCMSSSAHNTVSFDSHDQMPVISRFLFGQWIQTRIVQDFSVSASGVIAWCGAYQDYQGCYHQRKIIFDGSTWRIIDYLKQFHEKAILRWHLMNDHWQLNNKCLTGTSVTIQISSDTDTIVTLTEGEESLYYMKKNTIPVLEICANDSPAKILTEIFIS</sequence>
<reference evidence="6" key="1">
    <citation type="submission" date="2012-11" db="EMBL/GenBank/DDBJ databases">
        <authorList>
            <person name="Lucero-Rivera Y.E."/>
            <person name="Tovar-Ramirez D."/>
        </authorList>
    </citation>
    <scope>NUCLEOTIDE SEQUENCE [LARGE SCALE GENOMIC DNA]</scope>
    <source>
        <strain evidence="6">Araruama</strain>
    </source>
</reference>
<name>A0A1V1PHE4_9BACT</name>
<evidence type="ECO:0000256" key="3">
    <source>
        <dbReference type="ARBA" id="ARBA00023239"/>
    </source>
</evidence>
<protein>
    <recommendedName>
        <fullName evidence="4">Heparinase II/III-like C-terminal domain-containing protein</fullName>
    </recommendedName>
</protein>
<organism evidence="5 6">
    <name type="scientific">Candidatus Magnetoglobus multicellularis str. Araruama</name>
    <dbReference type="NCBI Taxonomy" id="890399"/>
    <lineage>
        <taxon>Bacteria</taxon>
        <taxon>Pseudomonadati</taxon>
        <taxon>Thermodesulfobacteriota</taxon>
        <taxon>Desulfobacteria</taxon>
        <taxon>Desulfobacterales</taxon>
        <taxon>Desulfobacteraceae</taxon>
        <taxon>Candidatus Magnetoglobus</taxon>
    </lineage>
</organism>
<proteinExistence type="predicted"/>
<accession>A0A1V1PHE4</accession>
<dbReference type="EMBL" id="ATBP01000012">
    <property type="protein sequence ID" value="ETR74319.1"/>
    <property type="molecule type" value="Genomic_DNA"/>
</dbReference>
<dbReference type="PANTHER" id="PTHR39210">
    <property type="entry name" value="HEPARIN-SULFATE LYASE"/>
    <property type="match status" value="1"/>
</dbReference>
<dbReference type="PANTHER" id="PTHR39210:SF1">
    <property type="entry name" value="HEPARIN-SULFATE LYASE"/>
    <property type="match status" value="1"/>
</dbReference>
<evidence type="ECO:0000259" key="4">
    <source>
        <dbReference type="Pfam" id="PF07940"/>
    </source>
</evidence>
<keyword evidence="3" id="KW-0456">Lyase</keyword>
<dbReference type="Proteomes" id="UP000189670">
    <property type="component" value="Unassembled WGS sequence"/>
</dbReference>
<comment type="caution">
    <text evidence="5">The sequence shown here is derived from an EMBL/GenBank/DDBJ whole genome shotgun (WGS) entry which is preliminary data.</text>
</comment>
<keyword evidence="2" id="KW-0574">Periplasm</keyword>
<dbReference type="Gene3D" id="2.70.98.70">
    <property type="match status" value="1"/>
</dbReference>